<comment type="similarity">
    <text evidence="6">Belongs to the eIF-3 subunit A family.</text>
</comment>
<dbReference type="GO" id="GO:0003729">
    <property type="term" value="F:mRNA binding"/>
    <property type="evidence" value="ECO:0007669"/>
    <property type="project" value="TreeGrafter"/>
</dbReference>
<accession>A0AAV8Y2C6</accession>
<evidence type="ECO:0000256" key="2">
    <source>
        <dbReference type="ARBA" id="ARBA00022490"/>
    </source>
</evidence>
<evidence type="ECO:0000256" key="3">
    <source>
        <dbReference type="ARBA" id="ARBA00022540"/>
    </source>
</evidence>
<dbReference type="GO" id="GO:0071541">
    <property type="term" value="C:eukaryotic translation initiation factor 3 complex, eIF3m"/>
    <property type="evidence" value="ECO:0007669"/>
    <property type="project" value="TreeGrafter"/>
</dbReference>
<dbReference type="Pfam" id="PF22591">
    <property type="entry name" value="eIF3a_PCI_TPR-like"/>
    <property type="match status" value="1"/>
</dbReference>
<reference evidence="9" key="1">
    <citation type="journal article" date="2023" name="Insect Mol. Biol.">
        <title>Genome sequencing provides insights into the evolution of gene families encoding plant cell wall-degrading enzymes in longhorned beetles.</title>
        <authorList>
            <person name="Shin N.R."/>
            <person name="Okamura Y."/>
            <person name="Kirsch R."/>
            <person name="Pauchet Y."/>
        </authorList>
    </citation>
    <scope>NUCLEOTIDE SEQUENCE</scope>
    <source>
        <strain evidence="9">AMC_N1</strain>
    </source>
</reference>
<evidence type="ECO:0000313" key="10">
    <source>
        <dbReference type="Proteomes" id="UP001162162"/>
    </source>
</evidence>
<feature type="domain" description="PCI" evidence="8">
    <location>
        <begin position="317"/>
        <end position="498"/>
    </location>
</feature>
<evidence type="ECO:0000256" key="1">
    <source>
        <dbReference type="ARBA" id="ARBA00004496"/>
    </source>
</evidence>
<keyword evidence="10" id="KW-1185">Reference proteome</keyword>
<dbReference type="GO" id="GO:0016282">
    <property type="term" value="C:eukaryotic 43S preinitiation complex"/>
    <property type="evidence" value="ECO:0007669"/>
    <property type="project" value="UniProtKB-UniRule"/>
</dbReference>
<dbReference type="AlphaFoldDB" id="A0AAV8Y2C6"/>
<dbReference type="FunFam" id="4.10.860.10:FF:000001">
    <property type="entry name" value="Eukaryotic translation initiation factor 3 subunit A"/>
    <property type="match status" value="1"/>
</dbReference>
<evidence type="ECO:0000256" key="5">
    <source>
        <dbReference type="ARBA" id="ARBA00022917"/>
    </source>
</evidence>
<feature type="coiled-coil region" evidence="6">
    <location>
        <begin position="575"/>
        <end position="668"/>
    </location>
</feature>
<keyword evidence="3 6" id="KW-0396">Initiation factor</keyword>
<dbReference type="GO" id="GO:0033290">
    <property type="term" value="C:eukaryotic 48S preinitiation complex"/>
    <property type="evidence" value="ECO:0007669"/>
    <property type="project" value="UniProtKB-UniRule"/>
</dbReference>
<keyword evidence="5 6" id="KW-0648">Protein biosynthesis</keyword>
<dbReference type="InterPro" id="IPR000717">
    <property type="entry name" value="PCI_dom"/>
</dbReference>
<evidence type="ECO:0000256" key="7">
    <source>
        <dbReference type="SAM" id="MobiDB-lite"/>
    </source>
</evidence>
<dbReference type="InterPro" id="IPR027512">
    <property type="entry name" value="EIF3A"/>
</dbReference>
<dbReference type="GO" id="GO:0003743">
    <property type="term" value="F:translation initiation factor activity"/>
    <property type="evidence" value="ECO:0007669"/>
    <property type="project" value="UniProtKB-UniRule"/>
</dbReference>
<evidence type="ECO:0000313" key="9">
    <source>
        <dbReference type="EMBL" id="KAJ8945142.1"/>
    </source>
</evidence>
<name>A0AAV8Y2C6_9CUCU</name>
<dbReference type="Gene3D" id="1.25.40.860">
    <property type="match status" value="2"/>
</dbReference>
<dbReference type="FunFam" id="1.25.40.860:FF:000007">
    <property type="entry name" value="Eukaryotic translation initiation factor 3 subunit A"/>
    <property type="match status" value="1"/>
</dbReference>
<organism evidence="9 10">
    <name type="scientific">Aromia moschata</name>
    <dbReference type="NCBI Taxonomy" id="1265417"/>
    <lineage>
        <taxon>Eukaryota</taxon>
        <taxon>Metazoa</taxon>
        <taxon>Ecdysozoa</taxon>
        <taxon>Arthropoda</taxon>
        <taxon>Hexapoda</taxon>
        <taxon>Insecta</taxon>
        <taxon>Pterygota</taxon>
        <taxon>Neoptera</taxon>
        <taxon>Endopterygota</taxon>
        <taxon>Coleoptera</taxon>
        <taxon>Polyphaga</taxon>
        <taxon>Cucujiformia</taxon>
        <taxon>Chrysomeloidea</taxon>
        <taxon>Cerambycidae</taxon>
        <taxon>Cerambycinae</taxon>
        <taxon>Callichromatini</taxon>
        <taxon>Aromia</taxon>
    </lineage>
</organism>
<evidence type="ECO:0000259" key="8">
    <source>
        <dbReference type="PROSITE" id="PS50250"/>
    </source>
</evidence>
<dbReference type="GO" id="GO:0001732">
    <property type="term" value="P:formation of cytoplasmic translation initiation complex"/>
    <property type="evidence" value="ECO:0007669"/>
    <property type="project" value="UniProtKB-UniRule"/>
</dbReference>
<dbReference type="EMBL" id="JAPWTK010000227">
    <property type="protein sequence ID" value="KAJ8945142.1"/>
    <property type="molecule type" value="Genomic_DNA"/>
</dbReference>
<dbReference type="PROSITE" id="PS50250">
    <property type="entry name" value="PCI"/>
    <property type="match status" value="1"/>
</dbReference>
<evidence type="ECO:0000256" key="6">
    <source>
        <dbReference type="HAMAP-Rule" id="MF_03000"/>
    </source>
</evidence>
<keyword evidence="2 6" id="KW-0963">Cytoplasm</keyword>
<keyword evidence="6" id="KW-0175">Coiled coil</keyword>
<comment type="caution">
    <text evidence="9">The sequence shown here is derived from an EMBL/GenBank/DDBJ whole genome shotgun (WGS) entry which is preliminary data.</text>
</comment>
<protein>
    <recommendedName>
        <fullName evidence="6">Eukaryotic translation initiation factor 3 subunit A</fullName>
        <shortName evidence="6">eIF3a</shortName>
    </recommendedName>
    <alternativeName>
        <fullName evidence="6">Eukaryotic translation initiation factor 3 subunit 10</fullName>
    </alternativeName>
</protein>
<gene>
    <name evidence="9" type="ORF">NQ318_001607</name>
</gene>
<comment type="subcellular location">
    <subcellularLocation>
        <location evidence="1 6">Cytoplasm</location>
    </subcellularLocation>
</comment>
<comment type="subunit">
    <text evidence="6">Component of the eukaryotic translation initiation factor 3 (eIF-3) complex.</text>
</comment>
<dbReference type="SMART" id="SM00088">
    <property type="entry name" value="PINT"/>
    <property type="match status" value="1"/>
</dbReference>
<dbReference type="InterPro" id="IPR054711">
    <property type="entry name" value="eIF3a_PCI_TPR-like"/>
</dbReference>
<dbReference type="GO" id="GO:0002188">
    <property type="term" value="P:translation reinitiation"/>
    <property type="evidence" value="ECO:0007669"/>
    <property type="project" value="TreeGrafter"/>
</dbReference>
<evidence type="ECO:0000256" key="4">
    <source>
        <dbReference type="ARBA" id="ARBA00022884"/>
    </source>
</evidence>
<keyword evidence="4 6" id="KW-0694">RNA-binding</keyword>
<feature type="region of interest" description="Disordered" evidence="7">
    <location>
        <begin position="765"/>
        <end position="950"/>
    </location>
</feature>
<dbReference type="Pfam" id="PF01399">
    <property type="entry name" value="PCI"/>
    <property type="match status" value="1"/>
</dbReference>
<dbReference type="Proteomes" id="UP001162162">
    <property type="component" value="Unassembled WGS sequence"/>
</dbReference>
<dbReference type="GO" id="GO:0071540">
    <property type="term" value="C:eukaryotic translation initiation factor 3 complex, eIF3e"/>
    <property type="evidence" value="ECO:0007669"/>
    <property type="project" value="TreeGrafter"/>
</dbReference>
<dbReference type="HAMAP" id="MF_03000">
    <property type="entry name" value="eIF3a"/>
    <property type="match status" value="1"/>
</dbReference>
<dbReference type="Gene3D" id="4.10.860.10">
    <property type="entry name" value="UVR domain"/>
    <property type="match status" value="1"/>
</dbReference>
<comment type="function">
    <text evidence="6">RNA-binding component of the eukaryotic translation initiation factor 3 (eIF-3) complex, which is involved in protein synthesis of a specialized repertoire of mRNAs and, together with other initiation factors, stimulates binding of mRNA and methionyl-tRNAi to the 40S ribosome. The eIF-3 complex specifically targets and initiates translation of a subset of mRNAs involved in cell proliferation.</text>
</comment>
<dbReference type="GO" id="GO:0043614">
    <property type="term" value="C:multi-eIF complex"/>
    <property type="evidence" value="ECO:0007669"/>
    <property type="project" value="TreeGrafter"/>
</dbReference>
<dbReference type="PANTHER" id="PTHR14005">
    <property type="entry name" value="EUKARYOTIC TRANSLATION INITIATION FACTOR 3, THETA SUBUNIT"/>
    <property type="match status" value="1"/>
</dbReference>
<dbReference type="FunFam" id="1.25.40.860:FF:000001">
    <property type="entry name" value="Eukaryotic translation initiation factor 3 subunit A"/>
    <property type="match status" value="1"/>
</dbReference>
<sequence length="950" mass="112820">MARYGQRPENALKRANEFIEVGKPARALDTLQEVFRNKKWAYNWSESVLEPIMFKYLDLCVELKKSHIAKEGLFQYRNMFQSVNVGSLENVIRGYLRMAEEKTENAREQSAQAVIDIDDLDNLATPESILLSAVSGEDAQDRSDRTILTPWVKFLWESYCQCLELLRTNAHVENLYHDIARMAFQFCLKYNRKTEFRKLCDKLRKHLEDICKLPAQVANVSMSKPETQQLNLETRLHQLDFAIQMELWQEAYKAIEDIHNLMNLSKKMPVPKTMANYYQKLAMVFWKAGNYLFHAAALFKLFQLSKEMKKNITPEELQRMACRVLIATLAIPLPSAHPEFDRFIETDKSPLEKAQRLAVLLGLFQPPTRASLLKDLVRVNVINLASPQLQDLYNWLEVEFHPLLLCSRVHTVINSLQAEENSPLQQYIPALQDVTLVRLVRQIAQVYQTIEFARMLQLAKFTTPFHLERLLVDCVRHNDMQIRIDHGKQCIHFGMDLSESQREDKPEGPTLQVMPSEQVRNQLVNMSTVLNQAINIINPNKKKLEREKFRAAMVQNYHETKVREHQKILQRHKIIEDRKEYIERLNTVREEEEQKRLEEMQRQHVLAEQKLRLDMARRSLKKLVEDDIKKLDADQIAAKEAEELQKERRELQAKLKSQEKKVDYFERAKRLEEIPLLQASMKERQLQDQNFWEQQEKERIAAAIEERKLAVATRDRLSRMKPDKEEFLAKLKKERNIVYEDKLKEFEELLTEERKRRLLERKVKRKEERRAKYLKEKEEEAERKAAEQLRREEEERQQAEEAARKQREEKERIEKEERERQLKEQQEMLERVAARQKQREEEIERKLQEEKESSREKPKESSWRRGEKEGPKRSEGGSWRGSEKAGDDTKKSDVWRPSRFRGNADESPRGDSWRNAADERRDEKRDDRRELGRGGFEQGERIERRPRQVH</sequence>
<proteinExistence type="inferred from homology"/>
<dbReference type="PANTHER" id="PTHR14005:SF0">
    <property type="entry name" value="EUKARYOTIC TRANSLATION INITIATION FACTOR 3 SUBUNIT A"/>
    <property type="match status" value="1"/>
</dbReference>